<gene>
    <name evidence="1" type="ORF">SAMN05444581_10883</name>
</gene>
<dbReference type="OrthoDB" id="7595667at2"/>
<dbReference type="RefSeq" id="WP_091681996.1">
    <property type="nucleotide sequence ID" value="NZ_FOSN01000008.1"/>
</dbReference>
<dbReference type="EMBL" id="FOSN01000008">
    <property type="protein sequence ID" value="SFK45820.1"/>
    <property type="molecule type" value="Genomic_DNA"/>
</dbReference>
<dbReference type="Proteomes" id="UP000198755">
    <property type="component" value="Unassembled WGS sequence"/>
</dbReference>
<dbReference type="STRING" id="1612308.SAMN05444581_10883"/>
<proteinExistence type="predicted"/>
<accession>A0A1I3ZPI2</accession>
<dbReference type="AlphaFoldDB" id="A0A1I3ZPI2"/>
<evidence type="ECO:0000313" key="2">
    <source>
        <dbReference type="Proteomes" id="UP000198755"/>
    </source>
</evidence>
<name>A0A1I3ZPI2_9HYPH</name>
<sequence>MELITSSETLDFLSKSCPRAWVKRMLLWMIFRNEIDAYFLEARSIARTRVFAILLDALKVDAFGPKKDELIREQFSTEMAERLIAANEIDELEDFVEEWEKCEEPQQVSCGYFVYATRTSWEEGTVQATILADDARDERLFWDTDSLLHSEFAHADFDVTLKGLCFEREKIEMLQPNIELPLPTGEHQAERPRLGRPRTWDWESATTHLLTVAQTPDGLPTGPGAQAQIERLVADWFMISTGNTPAASQVRQHVTKILRVLKKPKSS</sequence>
<evidence type="ECO:0000313" key="1">
    <source>
        <dbReference type="EMBL" id="SFK45820.1"/>
    </source>
</evidence>
<keyword evidence="2" id="KW-1185">Reference proteome</keyword>
<reference evidence="1 2" key="1">
    <citation type="submission" date="2016-10" db="EMBL/GenBank/DDBJ databases">
        <authorList>
            <person name="de Groot N.N."/>
        </authorList>
    </citation>
    <scope>NUCLEOTIDE SEQUENCE [LARGE SCALE GENOMIC DNA]</scope>
    <source>
        <strain evidence="1 2">NE2</strain>
    </source>
</reference>
<organism evidence="1 2">
    <name type="scientific">Methylocapsa palsarum</name>
    <dbReference type="NCBI Taxonomy" id="1612308"/>
    <lineage>
        <taxon>Bacteria</taxon>
        <taxon>Pseudomonadati</taxon>
        <taxon>Pseudomonadota</taxon>
        <taxon>Alphaproteobacteria</taxon>
        <taxon>Hyphomicrobiales</taxon>
        <taxon>Beijerinckiaceae</taxon>
        <taxon>Methylocapsa</taxon>
    </lineage>
</organism>
<protein>
    <submittedName>
        <fullName evidence="1">Uncharacterized protein</fullName>
    </submittedName>
</protein>